<evidence type="ECO:0000313" key="6">
    <source>
        <dbReference type="EMBL" id="TRY89693.1"/>
    </source>
</evidence>
<evidence type="ECO:0000313" key="7">
    <source>
        <dbReference type="Proteomes" id="UP000316079"/>
    </source>
</evidence>
<feature type="compositionally biased region" description="Polar residues" evidence="2">
    <location>
        <begin position="235"/>
        <end position="248"/>
    </location>
</feature>
<evidence type="ECO:0000256" key="1">
    <source>
        <dbReference type="ARBA" id="ARBA00023157"/>
    </source>
</evidence>
<evidence type="ECO:0000256" key="3">
    <source>
        <dbReference type="SAM" id="Phobius"/>
    </source>
</evidence>
<keyword evidence="7" id="KW-1185">Reference proteome</keyword>
<protein>
    <recommendedName>
        <fullName evidence="5">Sushi domain-containing protein</fullName>
    </recommendedName>
</protein>
<dbReference type="Gene3D" id="2.10.70.10">
    <property type="entry name" value="Complement Module, domain 1"/>
    <property type="match status" value="1"/>
</dbReference>
<keyword evidence="3" id="KW-0472">Membrane</keyword>
<dbReference type="Pfam" id="PF00084">
    <property type="entry name" value="Sushi"/>
    <property type="match status" value="1"/>
</dbReference>
<dbReference type="InterPro" id="IPR053067">
    <property type="entry name" value="SUSD3"/>
</dbReference>
<feature type="compositionally biased region" description="Polar residues" evidence="2">
    <location>
        <begin position="109"/>
        <end position="119"/>
    </location>
</feature>
<proteinExistence type="predicted"/>
<keyword evidence="1" id="KW-1015">Disulfide bond</keyword>
<feature type="region of interest" description="Disordered" evidence="2">
    <location>
        <begin position="98"/>
        <end position="121"/>
    </location>
</feature>
<evidence type="ECO:0000256" key="4">
    <source>
        <dbReference type="SAM" id="SignalP"/>
    </source>
</evidence>
<dbReference type="InterPro" id="IPR000436">
    <property type="entry name" value="Sushi_SCR_CCP_dom"/>
</dbReference>
<feature type="compositionally biased region" description="Polar residues" evidence="2">
    <location>
        <begin position="439"/>
        <end position="464"/>
    </location>
</feature>
<dbReference type="AlphaFoldDB" id="A0A553QIE1"/>
<dbReference type="Proteomes" id="UP000316079">
    <property type="component" value="Unassembled WGS sequence"/>
</dbReference>
<evidence type="ECO:0000259" key="5">
    <source>
        <dbReference type="Pfam" id="PF00084"/>
    </source>
</evidence>
<feature type="domain" description="Sushi" evidence="5">
    <location>
        <begin position="514"/>
        <end position="549"/>
    </location>
</feature>
<accession>A0A553QIE1</accession>
<dbReference type="STRING" id="623744.A0A553QIE1"/>
<dbReference type="OrthoDB" id="9939976at2759"/>
<dbReference type="PANTHER" id="PTHR46879:SF2">
    <property type="entry name" value="MICROTUBULE-ASSOCIATED SERINE_THREONINE-PROTEIN KINASE 3"/>
    <property type="match status" value="1"/>
</dbReference>
<sequence length="736" mass="79966">MSSVESLLWLVCGLTLLFPHAQAASLSPSILRMISSAPVTNEESVNEERRTETTDQALVNPGLFISTSPEQQIGYSDPPSNYTASTSSSFIMTTSYSTSNKRLDHPEQQTDSAGPSSMYTGEKDRRCEIFGYCYGSGLKPCFHKASPNPNLLTASSDPINDELMINSEQQTESGDVPSKATMGSNLLMTASDSILDDQSFIPEHQTESGYLFSTGSLSSNQLTASSYPISDEQSDNPQYQTEPGNVPSQDGGMHAWIDGLMGGCMGGYMNGWVDGWIDGLVDGCMDGEMHAWIDGLIGTTKLLLTTSDPISGEQSSHQTESGDLLTTASVSPNQIMTASDPFLDDQLFIPEHQTESGDPPSTTSVSPDQITVPSDPYHEDTPINPEHQTETASPSSTATLNPSSLTTSSNLPTSEKSITPEPQAEPGDPPSAASPSPSLLMTTSDVTEPTQSITPESTGLFNSEDTASVNSIFLKTTYSPSTEAEPTTPKLKSSTEPPKNNTGLVCLSVLPPRRGSYYVEHGTGVSVGSMLVFWCKEGYQLVGHEKITCILHAGIPRRNNQGLRVALLVSGVSGGVILVMTVCFIVCCCQECMSRKKEKHRIGRSRRRETRSSRSRRSPSWLEREHIDWEAFPPPKLFSLSQRLDRPLPPGSPVYTDIIRSYENRGYERSQESLLRSTNSSYPSYHTNSQMYPALVFQRVQTEPNPSTSSSNPVYVQISTPPKNKTTHASRAVTNP</sequence>
<keyword evidence="3" id="KW-1133">Transmembrane helix</keyword>
<feature type="compositionally biased region" description="Polar residues" evidence="2">
    <location>
        <begin position="717"/>
        <end position="736"/>
    </location>
</feature>
<dbReference type="SUPFAM" id="SSF57535">
    <property type="entry name" value="Complement control module/SCR domain"/>
    <property type="match status" value="1"/>
</dbReference>
<name>A0A553QIE1_9TELE</name>
<feature type="region of interest" description="Disordered" evidence="2">
    <location>
        <begin position="223"/>
        <end position="249"/>
    </location>
</feature>
<keyword evidence="3" id="KW-0812">Transmembrane</keyword>
<dbReference type="InterPro" id="IPR035976">
    <property type="entry name" value="Sushi/SCR/CCP_sf"/>
</dbReference>
<feature type="transmembrane region" description="Helical" evidence="3">
    <location>
        <begin position="565"/>
        <end position="589"/>
    </location>
</feature>
<reference evidence="6 7" key="1">
    <citation type="journal article" date="2019" name="Sci. Data">
        <title>Hybrid genome assembly and annotation of Danionella translucida.</title>
        <authorList>
            <person name="Kadobianskyi M."/>
            <person name="Schulze L."/>
            <person name="Schuelke M."/>
            <person name="Judkewitz B."/>
        </authorList>
    </citation>
    <scope>NUCLEOTIDE SEQUENCE [LARGE SCALE GENOMIC DNA]</scope>
    <source>
        <strain evidence="6 7">Bolton</strain>
    </source>
</reference>
<dbReference type="PANTHER" id="PTHR46879">
    <property type="entry name" value="SUSHI DOMAIN-CONTAINING PROTEIN 3"/>
    <property type="match status" value="1"/>
</dbReference>
<feature type="compositionally biased region" description="Low complexity" evidence="2">
    <location>
        <begin position="391"/>
        <end position="414"/>
    </location>
</feature>
<feature type="chain" id="PRO_5021802905" description="Sushi domain-containing protein" evidence="4">
    <location>
        <begin position="24"/>
        <end position="736"/>
    </location>
</feature>
<feature type="compositionally biased region" description="Low complexity" evidence="2">
    <location>
        <begin position="704"/>
        <end position="713"/>
    </location>
</feature>
<evidence type="ECO:0000256" key="2">
    <source>
        <dbReference type="SAM" id="MobiDB-lite"/>
    </source>
</evidence>
<dbReference type="CDD" id="cd00033">
    <property type="entry name" value="CCP"/>
    <property type="match status" value="1"/>
</dbReference>
<feature type="region of interest" description="Disordered" evidence="2">
    <location>
        <begin position="701"/>
        <end position="736"/>
    </location>
</feature>
<feature type="signal peptide" evidence="4">
    <location>
        <begin position="1"/>
        <end position="23"/>
    </location>
</feature>
<keyword evidence="4" id="KW-0732">Signal</keyword>
<comment type="caution">
    <text evidence="6">The sequence shown here is derived from an EMBL/GenBank/DDBJ whole genome shotgun (WGS) entry which is preliminary data.</text>
</comment>
<feature type="compositionally biased region" description="Polar residues" evidence="2">
    <location>
        <begin position="359"/>
        <end position="372"/>
    </location>
</feature>
<feature type="region of interest" description="Disordered" evidence="2">
    <location>
        <begin position="478"/>
        <end position="498"/>
    </location>
</feature>
<feature type="region of interest" description="Disordered" evidence="2">
    <location>
        <begin position="351"/>
        <end position="464"/>
    </location>
</feature>
<gene>
    <name evidence="6" type="ORF">DNTS_032320</name>
</gene>
<dbReference type="EMBL" id="SRMA01025941">
    <property type="protein sequence ID" value="TRY89693.1"/>
    <property type="molecule type" value="Genomic_DNA"/>
</dbReference>
<feature type="region of interest" description="Disordered" evidence="2">
    <location>
        <begin position="38"/>
        <end position="63"/>
    </location>
</feature>
<organism evidence="6 7">
    <name type="scientific">Danionella cerebrum</name>
    <dbReference type="NCBI Taxonomy" id="2873325"/>
    <lineage>
        <taxon>Eukaryota</taxon>
        <taxon>Metazoa</taxon>
        <taxon>Chordata</taxon>
        <taxon>Craniata</taxon>
        <taxon>Vertebrata</taxon>
        <taxon>Euteleostomi</taxon>
        <taxon>Actinopterygii</taxon>
        <taxon>Neopterygii</taxon>
        <taxon>Teleostei</taxon>
        <taxon>Ostariophysi</taxon>
        <taxon>Cypriniformes</taxon>
        <taxon>Danionidae</taxon>
        <taxon>Danioninae</taxon>
        <taxon>Danionella</taxon>
    </lineage>
</organism>